<dbReference type="Proteomes" id="UP000244722">
    <property type="component" value="Unassembled WGS sequence"/>
</dbReference>
<dbReference type="Gene3D" id="1.25.40.10">
    <property type="entry name" value="Tetratricopeptide repeat domain"/>
    <property type="match status" value="2"/>
</dbReference>
<name>A0A2T7A9F7_TUBBO</name>
<dbReference type="Pfam" id="PF13812">
    <property type="entry name" value="PPR_3"/>
    <property type="match status" value="1"/>
</dbReference>
<comment type="caution">
    <text evidence="2">The sequence shown here is derived from an EMBL/GenBank/DDBJ whole genome shotgun (WGS) entry which is preliminary data.</text>
</comment>
<feature type="repeat" description="PPR" evidence="1">
    <location>
        <begin position="360"/>
        <end position="394"/>
    </location>
</feature>
<protein>
    <recommendedName>
        <fullName evidence="4">Pentacotripeptide-repeat region of PRORP domain-containing protein</fullName>
    </recommendedName>
</protein>
<dbReference type="PANTHER" id="PTHR47934">
    <property type="entry name" value="PENTATRICOPEPTIDE REPEAT-CONTAINING PROTEIN PET309, MITOCHONDRIAL"/>
    <property type="match status" value="1"/>
</dbReference>
<sequence length="668" mass="76291">MSQCFPCRISSHNRKPIRILSFLAPAVPIDRTTIGVSRRHFSSRESPTFVPPSGRANCLLRVNTRKQHRPRIETGPGLRGFGIGLFRRNCSETEKLKESKSWSSGQAELGLRWRLMFSISRLFHNHSREQPRRFLRLVAAEGRDVEAIERVWRKLPEGDKFNFVSSVGTFLKEHSYWNMLNRFMQWYCMGARRPSGSLEICGYFNAIVAAKIPTGEAMEDIKVSRDERRRRADKLIAMLRCIICGNNFKGRPYIAQSVLYKLIFNASLDVLVGLYGELRKAKHQVGRYTTLHFVSRLSDLRTWDEAFSILNTFELGEGLDLMVAKAWHVFLKMFYQATYIGQEESNGVIQKMLACNIAPTTETYNILMSKAVREGNEDTMKEAFQEMLQAGFSPTMVTYGILHKHYKQVGKKEEQIMVIRDALMLDKRLNVILASDILHAKVLASASYAEVYTQFTRLFRPGALAALGLTSAARYPMLEKLEPNHYTISIMMYAFCREDRGLRVAWKMYREYQRVLREVANPHRAVLVRAGSFIPNSFMMAFGAHQVGLHYAASVMEEMLQERSPIKPGVVSWSILLQILVKRGDMAEAEQVIDLMASKGVQPNAVTWTTLLNGYMAKHNLYMTGQIIARMSQMYLQPDRATIDKLTAYLGSQELLGGIRSVEKPQET</sequence>
<proteinExistence type="predicted"/>
<keyword evidence="3" id="KW-1185">Reference proteome</keyword>
<dbReference type="PROSITE" id="PS51375">
    <property type="entry name" value="PPR"/>
    <property type="match status" value="2"/>
</dbReference>
<dbReference type="InterPro" id="IPR051114">
    <property type="entry name" value="Mito_RNA_Proc_CCM1"/>
</dbReference>
<dbReference type="GO" id="GO:0006396">
    <property type="term" value="P:RNA processing"/>
    <property type="evidence" value="ECO:0007669"/>
    <property type="project" value="TreeGrafter"/>
</dbReference>
<feature type="repeat" description="PPR" evidence="1">
    <location>
        <begin position="569"/>
        <end position="603"/>
    </location>
</feature>
<accession>A0A2T7A9F7</accession>
<dbReference type="InterPro" id="IPR011990">
    <property type="entry name" value="TPR-like_helical_dom_sf"/>
</dbReference>
<dbReference type="GO" id="GO:0007005">
    <property type="term" value="P:mitochondrion organization"/>
    <property type="evidence" value="ECO:0007669"/>
    <property type="project" value="TreeGrafter"/>
</dbReference>
<dbReference type="PANTHER" id="PTHR47934:SF8">
    <property type="entry name" value="PENTACOTRIPEPTIDE-REPEAT REGION OF PRORP DOMAIN-CONTAINING PROTEIN"/>
    <property type="match status" value="1"/>
</dbReference>
<dbReference type="GO" id="GO:0005739">
    <property type="term" value="C:mitochondrion"/>
    <property type="evidence" value="ECO:0007669"/>
    <property type="project" value="TreeGrafter"/>
</dbReference>
<organism evidence="2 3">
    <name type="scientific">Tuber borchii</name>
    <name type="common">White truffle</name>
    <dbReference type="NCBI Taxonomy" id="42251"/>
    <lineage>
        <taxon>Eukaryota</taxon>
        <taxon>Fungi</taxon>
        <taxon>Dikarya</taxon>
        <taxon>Ascomycota</taxon>
        <taxon>Pezizomycotina</taxon>
        <taxon>Pezizomycetes</taxon>
        <taxon>Pezizales</taxon>
        <taxon>Tuberaceae</taxon>
        <taxon>Tuber</taxon>
    </lineage>
</organism>
<evidence type="ECO:0008006" key="4">
    <source>
        <dbReference type="Google" id="ProtNLM"/>
    </source>
</evidence>
<dbReference type="AlphaFoldDB" id="A0A2T7A9F7"/>
<evidence type="ECO:0000313" key="2">
    <source>
        <dbReference type="EMBL" id="PUU84368.1"/>
    </source>
</evidence>
<evidence type="ECO:0000256" key="1">
    <source>
        <dbReference type="PROSITE-ProRule" id="PRU00708"/>
    </source>
</evidence>
<dbReference type="InterPro" id="IPR002885">
    <property type="entry name" value="PPR_rpt"/>
</dbReference>
<dbReference type="NCBIfam" id="TIGR00756">
    <property type="entry name" value="PPR"/>
    <property type="match status" value="2"/>
</dbReference>
<gene>
    <name evidence="2" type="ORF">B9Z19DRAFT_5030</name>
</gene>
<reference evidence="2 3" key="1">
    <citation type="submission" date="2017-04" db="EMBL/GenBank/DDBJ databases">
        <title>Draft genome sequence of Tuber borchii Vittad., a whitish edible truffle.</title>
        <authorList>
            <consortium name="DOE Joint Genome Institute"/>
            <person name="Murat C."/>
            <person name="Kuo A."/>
            <person name="Barry K.W."/>
            <person name="Clum A."/>
            <person name="Dockter R.B."/>
            <person name="Fauchery L."/>
            <person name="Iotti M."/>
            <person name="Kohler A."/>
            <person name="Labutti K."/>
            <person name="Lindquist E.A."/>
            <person name="Lipzen A."/>
            <person name="Ohm R.A."/>
            <person name="Wang M."/>
            <person name="Grigoriev I.V."/>
            <person name="Zambonelli A."/>
            <person name="Martin F.M."/>
        </authorList>
    </citation>
    <scope>NUCLEOTIDE SEQUENCE [LARGE SCALE GENOMIC DNA]</scope>
    <source>
        <strain evidence="2 3">Tbo3840</strain>
    </source>
</reference>
<dbReference type="Pfam" id="PF13041">
    <property type="entry name" value="PPR_2"/>
    <property type="match status" value="1"/>
</dbReference>
<dbReference type="STRING" id="42251.A0A2T7A9F7"/>
<dbReference type="OrthoDB" id="185373at2759"/>
<evidence type="ECO:0000313" key="3">
    <source>
        <dbReference type="Proteomes" id="UP000244722"/>
    </source>
</evidence>
<dbReference type="EMBL" id="NESQ01000001">
    <property type="protein sequence ID" value="PUU84368.1"/>
    <property type="molecule type" value="Genomic_DNA"/>
</dbReference>
<dbReference type="GO" id="GO:0003729">
    <property type="term" value="F:mRNA binding"/>
    <property type="evidence" value="ECO:0007669"/>
    <property type="project" value="TreeGrafter"/>
</dbReference>